<comment type="pathway">
    <text evidence="1">Protein modification; protein ubiquitination.</text>
</comment>
<dbReference type="InterPro" id="IPR000210">
    <property type="entry name" value="BTB/POZ_dom"/>
</dbReference>
<feature type="domain" description="BTB" evidence="5">
    <location>
        <begin position="377"/>
        <end position="436"/>
    </location>
</feature>
<dbReference type="SMART" id="SM00225">
    <property type="entry name" value="BTB"/>
    <property type="match status" value="1"/>
</dbReference>
<evidence type="ECO:0000313" key="7">
    <source>
        <dbReference type="EMBL" id="KAK9904156.1"/>
    </source>
</evidence>
<dbReference type="Gene3D" id="2.120.10.80">
    <property type="entry name" value="Kelch-type beta propeller"/>
    <property type="match status" value="2"/>
</dbReference>
<evidence type="ECO:0000259" key="6">
    <source>
        <dbReference type="PROSITE" id="PS50800"/>
    </source>
</evidence>
<protein>
    <recommendedName>
        <fullName evidence="9">Galactose oxidase</fullName>
    </recommendedName>
</protein>
<evidence type="ECO:0000256" key="2">
    <source>
        <dbReference type="ARBA" id="ARBA00022441"/>
    </source>
</evidence>
<feature type="compositionally biased region" description="Low complexity" evidence="4">
    <location>
        <begin position="583"/>
        <end position="603"/>
    </location>
</feature>
<dbReference type="Proteomes" id="UP001491310">
    <property type="component" value="Unassembled WGS sequence"/>
</dbReference>
<dbReference type="InterPro" id="IPR015915">
    <property type="entry name" value="Kelch-typ_b-propeller"/>
</dbReference>
<feature type="compositionally biased region" description="Low complexity" evidence="4">
    <location>
        <begin position="640"/>
        <end position="651"/>
    </location>
</feature>
<evidence type="ECO:0000256" key="1">
    <source>
        <dbReference type="ARBA" id="ARBA00004906"/>
    </source>
</evidence>
<dbReference type="InterPro" id="IPR003034">
    <property type="entry name" value="SAP_dom"/>
</dbReference>
<keyword evidence="8" id="KW-1185">Reference proteome</keyword>
<sequence length="677" mass="73896">MEDIQLLLENRGLPSIGDKQSLTERLQGALCEEICEFEWEQGEVPACHAEIIGAGCSMFTHHNSVYVFGGMDDERTEHMSMWKWDLTKDEGFEPVSYRGVVPAKLTAGHYAAVHGNELWVFPGPRNHNMRRVYCLDMLRYRWAERTVVGDPPSDTHCRRNLNAMLDGRKLVVVGGPTMDKAFFFDFESRTWSSRACKDVLPSWSFGHATKRGRSIFAVGSPRGEIGTLEVRELDLATLRWRRADTKGTPPPFRIHSSAAVVGDKWIIHGGRRPGKFNVTNQTFVYNFTTNRWSVLMAEGDVAIAREWQAALGLQDCMVVVGGRADIPDFEPIPLSCDTMSSAVEILWYRSPPQAHAPTGKAALLGSVRGLCGSEHLADVCLVVRGRRMPAHRHVLAPHSRVFERMWSNSMSEMETAEVTITDLSPETVELLLQYCYGCLHKMPIDHAEVIDLFKAADKYDVLGLVQECVASFRELTGADEVAPLLQVAAERHRSELRAVCVDTTMQCLPDVLETESFRQLVAHQPELGLDFIRETALRLGCPCKPNTAAQPANEPPHPDAQAESPPSTSAGPKPPPMAPALPAPAAAATAAAAASEAESSSGGEEAGTPRERGPPEGPATPPSRSRSNQSPLPREAAEHSPVGVSRSGSSGLAIEVPRDGAAPSIAVSDGRLHPHAA</sequence>
<comment type="caution">
    <text evidence="7">The sequence shown here is derived from an EMBL/GenBank/DDBJ whole genome shotgun (WGS) entry which is preliminary data.</text>
</comment>
<accession>A0ABR2YF96</accession>
<dbReference type="PROSITE" id="PS50800">
    <property type="entry name" value="SAP"/>
    <property type="match status" value="1"/>
</dbReference>
<proteinExistence type="predicted"/>
<evidence type="ECO:0000259" key="5">
    <source>
        <dbReference type="PROSITE" id="PS50097"/>
    </source>
</evidence>
<dbReference type="Pfam" id="PF24681">
    <property type="entry name" value="Kelch_KLHDC2_KLHL20_DRC7"/>
    <property type="match status" value="1"/>
</dbReference>
<keyword evidence="2" id="KW-0880">Kelch repeat</keyword>
<reference evidence="7 8" key="1">
    <citation type="journal article" date="2024" name="Nat. Commun.">
        <title>Phylogenomics reveals the evolutionary origins of lichenization in chlorophyte algae.</title>
        <authorList>
            <person name="Puginier C."/>
            <person name="Libourel C."/>
            <person name="Otte J."/>
            <person name="Skaloud P."/>
            <person name="Haon M."/>
            <person name="Grisel S."/>
            <person name="Petersen M."/>
            <person name="Berrin J.G."/>
            <person name="Delaux P.M."/>
            <person name="Dal Grande F."/>
            <person name="Keller J."/>
        </authorList>
    </citation>
    <scope>NUCLEOTIDE SEQUENCE [LARGE SCALE GENOMIC DNA]</scope>
    <source>
        <strain evidence="7 8">SAG 216-7</strain>
    </source>
</reference>
<evidence type="ECO:0000256" key="3">
    <source>
        <dbReference type="ARBA" id="ARBA00022737"/>
    </source>
</evidence>
<dbReference type="Gene3D" id="3.30.710.10">
    <property type="entry name" value="Potassium Channel Kv1.1, Chain A"/>
    <property type="match status" value="1"/>
</dbReference>
<evidence type="ECO:0000256" key="4">
    <source>
        <dbReference type="SAM" id="MobiDB-lite"/>
    </source>
</evidence>
<dbReference type="PANTHER" id="PTHR24412">
    <property type="entry name" value="KELCH PROTEIN"/>
    <property type="match status" value="1"/>
</dbReference>
<dbReference type="InterPro" id="IPR011333">
    <property type="entry name" value="SKP1/BTB/POZ_sf"/>
</dbReference>
<evidence type="ECO:0000313" key="8">
    <source>
        <dbReference type="Proteomes" id="UP001491310"/>
    </source>
</evidence>
<dbReference type="Pfam" id="PF00651">
    <property type="entry name" value="BTB"/>
    <property type="match status" value="1"/>
</dbReference>
<dbReference type="Gene3D" id="1.25.40.420">
    <property type="match status" value="1"/>
</dbReference>
<feature type="compositionally biased region" description="Pro residues" evidence="4">
    <location>
        <begin position="572"/>
        <end position="582"/>
    </location>
</feature>
<keyword evidence="3" id="KW-0677">Repeat</keyword>
<dbReference type="PANTHER" id="PTHR24412:SF489">
    <property type="entry name" value="RING FINGER DOMAIN AND KELCH REPEAT-CONTAINING PROTEIN DDB_G0271372"/>
    <property type="match status" value="1"/>
</dbReference>
<dbReference type="PROSITE" id="PS50097">
    <property type="entry name" value="BTB"/>
    <property type="match status" value="1"/>
</dbReference>
<dbReference type="SUPFAM" id="SSF54695">
    <property type="entry name" value="POZ domain"/>
    <property type="match status" value="1"/>
</dbReference>
<organism evidence="7 8">
    <name type="scientific">Coccomyxa subellipsoidea</name>
    <dbReference type="NCBI Taxonomy" id="248742"/>
    <lineage>
        <taxon>Eukaryota</taxon>
        <taxon>Viridiplantae</taxon>
        <taxon>Chlorophyta</taxon>
        <taxon>core chlorophytes</taxon>
        <taxon>Trebouxiophyceae</taxon>
        <taxon>Trebouxiophyceae incertae sedis</taxon>
        <taxon>Coccomyxaceae</taxon>
        <taxon>Coccomyxa</taxon>
    </lineage>
</organism>
<dbReference type="EMBL" id="JALJOT010000013">
    <property type="protein sequence ID" value="KAK9904156.1"/>
    <property type="molecule type" value="Genomic_DNA"/>
</dbReference>
<name>A0ABR2YF96_9CHLO</name>
<gene>
    <name evidence="7" type="ORF">WJX75_005492</name>
</gene>
<evidence type="ECO:0008006" key="9">
    <source>
        <dbReference type="Google" id="ProtNLM"/>
    </source>
</evidence>
<dbReference type="CDD" id="cd18186">
    <property type="entry name" value="BTB_POZ_ZBTB_KLHL-like"/>
    <property type="match status" value="1"/>
</dbReference>
<dbReference type="SUPFAM" id="SSF117281">
    <property type="entry name" value="Kelch motif"/>
    <property type="match status" value="1"/>
</dbReference>
<feature type="region of interest" description="Disordered" evidence="4">
    <location>
        <begin position="547"/>
        <end position="677"/>
    </location>
</feature>
<feature type="domain" description="SAP" evidence="6">
    <location>
        <begin position="1"/>
        <end position="30"/>
    </location>
</feature>